<proteinExistence type="predicted"/>
<evidence type="ECO:0000313" key="3">
    <source>
        <dbReference type="Proteomes" id="UP000248795"/>
    </source>
</evidence>
<evidence type="ECO:0000313" key="2">
    <source>
        <dbReference type="EMBL" id="PZF78865.1"/>
    </source>
</evidence>
<feature type="region of interest" description="Disordered" evidence="1">
    <location>
        <begin position="106"/>
        <end position="139"/>
    </location>
</feature>
<reference evidence="3" key="1">
    <citation type="submission" date="2018-06" db="EMBL/GenBank/DDBJ databases">
        <title>Aestuariibacter litoralis strain KCTC 52945T.</title>
        <authorList>
            <person name="Li X."/>
            <person name="Salam N."/>
            <person name="Li J.-L."/>
            <person name="Chen Y.-M."/>
            <person name="Yang Z.-W."/>
            <person name="Zhang L.-Y."/>
            <person name="Han M.-X."/>
            <person name="Xiao M."/>
            <person name="Li W.-J."/>
        </authorList>
    </citation>
    <scope>NUCLEOTIDE SEQUENCE [LARGE SCALE GENOMIC DNA]</scope>
    <source>
        <strain evidence="3">KCTC 52945</strain>
    </source>
</reference>
<protein>
    <submittedName>
        <fullName evidence="2">Uncharacterized protein</fullName>
    </submittedName>
</protein>
<gene>
    <name evidence="2" type="ORF">DK847_03480</name>
</gene>
<evidence type="ECO:0000256" key="1">
    <source>
        <dbReference type="SAM" id="MobiDB-lite"/>
    </source>
</evidence>
<keyword evidence="3" id="KW-1185">Reference proteome</keyword>
<name>A0A2W2AUE0_9HYPH</name>
<accession>A0A2W2AUE0</accession>
<feature type="region of interest" description="Disordered" evidence="1">
    <location>
        <begin position="160"/>
        <end position="182"/>
    </location>
</feature>
<comment type="caution">
    <text evidence="2">The sequence shown here is derived from an EMBL/GenBank/DDBJ whole genome shotgun (WGS) entry which is preliminary data.</text>
</comment>
<dbReference type="EMBL" id="QKVK01000001">
    <property type="protein sequence ID" value="PZF78865.1"/>
    <property type="molecule type" value="Genomic_DNA"/>
</dbReference>
<dbReference type="Proteomes" id="UP000248795">
    <property type="component" value="Unassembled WGS sequence"/>
</dbReference>
<organism evidence="2 3">
    <name type="scientific">Aestuariivirga litoralis</name>
    <dbReference type="NCBI Taxonomy" id="2650924"/>
    <lineage>
        <taxon>Bacteria</taxon>
        <taxon>Pseudomonadati</taxon>
        <taxon>Pseudomonadota</taxon>
        <taxon>Alphaproteobacteria</taxon>
        <taxon>Hyphomicrobiales</taxon>
        <taxon>Aestuariivirgaceae</taxon>
        <taxon>Aestuariivirga</taxon>
    </lineage>
</organism>
<sequence length="182" mass="20087">MARQAEALEAMAIEPPMLAFMRGQPAPQQRPAFARVSEPPERQRQREAHGRRLVAIGAGRHVMEPRPLQPLCRQVPVKLGKPRQPGCRAALLVLELRMPLLQPRDVVAQRGEQPGGVSTTRAKRRDRSASVPAPRSLMCRSHTHDNNMIQIVPFLFHKPGTESSGTESKVGAESQICHSGHA</sequence>
<dbReference type="AlphaFoldDB" id="A0A2W2AUE0"/>